<dbReference type="SUPFAM" id="SSF81665">
    <property type="entry name" value="Calcium ATPase, transmembrane domain M"/>
    <property type="match status" value="1"/>
</dbReference>
<feature type="transmembrane region" description="Helical" evidence="8">
    <location>
        <begin position="283"/>
        <end position="299"/>
    </location>
</feature>
<dbReference type="GO" id="GO:1902600">
    <property type="term" value="P:proton transmembrane transport"/>
    <property type="evidence" value="ECO:0007669"/>
    <property type="project" value="TreeGrafter"/>
</dbReference>
<evidence type="ECO:0000256" key="4">
    <source>
        <dbReference type="ARBA" id="ARBA00022741"/>
    </source>
</evidence>
<dbReference type="Gene3D" id="3.40.1110.10">
    <property type="entry name" value="Calcium-transporting ATPase, cytoplasmic domain N"/>
    <property type="match status" value="1"/>
</dbReference>
<dbReference type="SMART" id="SM00831">
    <property type="entry name" value="Cation_ATPase_N"/>
    <property type="match status" value="1"/>
</dbReference>
<dbReference type="Proteomes" id="UP000622687">
    <property type="component" value="Unassembled WGS sequence"/>
</dbReference>
<dbReference type="SUPFAM" id="SSF81660">
    <property type="entry name" value="Metal cation-transporting ATPase, ATP-binding domain N"/>
    <property type="match status" value="1"/>
</dbReference>
<feature type="transmembrane region" description="Helical" evidence="8">
    <location>
        <begin position="811"/>
        <end position="832"/>
    </location>
</feature>
<dbReference type="SUPFAM" id="SSF56784">
    <property type="entry name" value="HAD-like"/>
    <property type="match status" value="1"/>
</dbReference>
<dbReference type="Gene3D" id="2.70.150.10">
    <property type="entry name" value="Calcium-transporting ATPase, cytoplasmic transduction domain A"/>
    <property type="match status" value="1"/>
</dbReference>
<dbReference type="PRINTS" id="PR00119">
    <property type="entry name" value="CATATPASE"/>
</dbReference>
<reference evidence="10" key="1">
    <citation type="submission" date="2020-12" db="EMBL/GenBank/DDBJ databases">
        <title>Clostridium thailandense sp. nov., a novel acetogenic bacterium isolated from peat land soil in Thailand.</title>
        <authorList>
            <person name="Chaikitkaew S."/>
            <person name="Birkeland N.K."/>
        </authorList>
    </citation>
    <scope>NUCLEOTIDE SEQUENCE</scope>
    <source>
        <strain evidence="10">DSM 17425</strain>
    </source>
</reference>
<dbReference type="InterPro" id="IPR004014">
    <property type="entry name" value="ATPase_P-typ_cation-transptr_N"/>
</dbReference>
<evidence type="ECO:0000256" key="7">
    <source>
        <dbReference type="ARBA" id="ARBA00023136"/>
    </source>
</evidence>
<comment type="similarity">
    <text evidence="2">Belongs to the cation transport ATPase (P-type) (TC 3.A.3) family. Type IIA subfamily.</text>
</comment>
<evidence type="ECO:0000313" key="11">
    <source>
        <dbReference type="Proteomes" id="UP000622687"/>
    </source>
</evidence>
<comment type="subcellular location">
    <subcellularLocation>
        <location evidence="1">Membrane</location>
        <topology evidence="1">Multi-pass membrane protein</topology>
    </subcellularLocation>
</comment>
<feature type="transmembrane region" description="Helical" evidence="8">
    <location>
        <begin position="678"/>
        <end position="698"/>
    </location>
</feature>
<keyword evidence="11" id="KW-1185">Reference proteome</keyword>
<comment type="caution">
    <text evidence="10">The sequence shown here is derived from an EMBL/GenBank/DDBJ whole genome shotgun (WGS) entry which is preliminary data.</text>
</comment>
<keyword evidence="6 8" id="KW-1133">Transmembrane helix</keyword>
<dbReference type="InterPro" id="IPR036412">
    <property type="entry name" value="HAD-like_sf"/>
</dbReference>
<feature type="transmembrane region" description="Helical" evidence="8">
    <location>
        <begin position="61"/>
        <end position="89"/>
    </location>
</feature>
<dbReference type="PANTHER" id="PTHR43294">
    <property type="entry name" value="SODIUM/POTASSIUM-TRANSPORTING ATPASE SUBUNIT ALPHA"/>
    <property type="match status" value="1"/>
</dbReference>
<dbReference type="InterPro" id="IPR001757">
    <property type="entry name" value="P_typ_ATPase"/>
</dbReference>
<sequence length="865" mass="97066">MIQWYKSSWSEIVKLLESNIYSGLDGDDINIKREKYGANKILIPKTKSLYSIIINQIKEPWVIMLSVCLIIFLYFTQFILAGIMLLVIMMSILPISLDKYNNEKSIKELESLNIGNARVVRDGRTFKIPLEELVIGDIVIVGQGEGVPADLRVIESEDLKVNETSVTGEKYVVEKYETKIEDKEITLSDMKNILFKSSFVVGGSGTGIVIATGMNTQIANMVKLFFSEEDKSTEVGKKVHEIINYFCIFVISALMINISLRIVSKENIKQMVCISAEFVLNSIPQGIVIILSVVSLFLLKKMEKSSIEFKDLSIIEKLSSISVICTDKVGSFSKNKMEVAKIFTNGNFIDVISDVVNGSSNEGDIENLQRMLHIGLLCNDTQVSTGKLINPKEDLMEAAIIKFAMMNGLDKRNLDRQHKRVVYIPFDNDRKILTTINSVDENYRANIKGSVDSIINKCTHIMKNGVELDITEDEINAIRSAGVSMSAECLSVVGFAYRNFNYEPSVKENIESNLVFVGLIGFENMLKSEAIDSIARSEMLNIKPIIITDDNKLTAFAIGKKMKLVSKVNEIISGVEIDNMPSDEFDRIGDKIGIFSKINSKHKVKIIKALKSYGHTTAIVGSKLIDLPALRVSDIGITTSTSKMVKKLSDIILKDIGFMRILNMLEDSRRIINLLKKIIVYIISCATAMLIFTSLVSLRKYNVPLMYIESFWFNNILMIISSMALAIQYKYEDVKCTNYKLDKDVIKENKPFIIFNGSIMGMGAFIVLMLTYSKGTAFAQVTSFTTLNLSAVFFTLSFSKTKLFQNKFSNLILGLNLLLQFGIMVLMGGLHVILSVDYWEITLAILAICIVISLFNKLGKEQYYD</sequence>
<dbReference type="NCBIfam" id="TIGR01494">
    <property type="entry name" value="ATPase_P-type"/>
    <property type="match status" value="1"/>
</dbReference>
<evidence type="ECO:0000259" key="9">
    <source>
        <dbReference type="SMART" id="SM00831"/>
    </source>
</evidence>
<dbReference type="GO" id="GO:0005524">
    <property type="term" value="F:ATP binding"/>
    <property type="evidence" value="ECO:0007669"/>
    <property type="project" value="UniProtKB-KW"/>
</dbReference>
<proteinExistence type="inferred from homology"/>
<gene>
    <name evidence="10" type="ORF">I6U51_03160</name>
</gene>
<feature type="transmembrane region" description="Helical" evidence="8">
    <location>
        <begin position="778"/>
        <end position="799"/>
    </location>
</feature>
<dbReference type="GO" id="GO:1990573">
    <property type="term" value="P:potassium ion import across plasma membrane"/>
    <property type="evidence" value="ECO:0007669"/>
    <property type="project" value="TreeGrafter"/>
</dbReference>
<dbReference type="InterPro" id="IPR008250">
    <property type="entry name" value="ATPase_P-typ_transduc_dom_A_sf"/>
</dbReference>
<dbReference type="GO" id="GO:0005886">
    <property type="term" value="C:plasma membrane"/>
    <property type="evidence" value="ECO:0007669"/>
    <property type="project" value="TreeGrafter"/>
</dbReference>
<feature type="transmembrane region" description="Helical" evidence="8">
    <location>
        <begin position="242"/>
        <end position="263"/>
    </location>
</feature>
<dbReference type="GO" id="GO:0006883">
    <property type="term" value="P:intracellular sodium ion homeostasis"/>
    <property type="evidence" value="ECO:0007669"/>
    <property type="project" value="TreeGrafter"/>
</dbReference>
<feature type="transmembrane region" description="Helical" evidence="8">
    <location>
        <begin position="838"/>
        <end position="855"/>
    </location>
</feature>
<evidence type="ECO:0000313" key="10">
    <source>
        <dbReference type="EMBL" id="MBI6871704.1"/>
    </source>
</evidence>
<keyword evidence="5" id="KW-0067">ATP-binding</keyword>
<dbReference type="AlphaFoldDB" id="A0A934HUM5"/>
<dbReference type="SUPFAM" id="SSF81653">
    <property type="entry name" value="Calcium ATPase, transduction domain A"/>
    <property type="match status" value="1"/>
</dbReference>
<organism evidence="10 11">
    <name type="scientific">Clostridium aciditolerans</name>
    <dbReference type="NCBI Taxonomy" id="339861"/>
    <lineage>
        <taxon>Bacteria</taxon>
        <taxon>Bacillati</taxon>
        <taxon>Bacillota</taxon>
        <taxon>Clostridia</taxon>
        <taxon>Eubacteriales</taxon>
        <taxon>Clostridiaceae</taxon>
        <taxon>Clostridium</taxon>
    </lineage>
</organism>
<keyword evidence="3 8" id="KW-0812">Transmembrane</keyword>
<dbReference type="GO" id="GO:0030007">
    <property type="term" value="P:intracellular potassium ion homeostasis"/>
    <property type="evidence" value="ECO:0007669"/>
    <property type="project" value="TreeGrafter"/>
</dbReference>
<dbReference type="EMBL" id="JAEEGB010000004">
    <property type="protein sequence ID" value="MBI6871704.1"/>
    <property type="molecule type" value="Genomic_DNA"/>
</dbReference>
<evidence type="ECO:0000256" key="6">
    <source>
        <dbReference type="ARBA" id="ARBA00022989"/>
    </source>
</evidence>
<dbReference type="InterPro" id="IPR023298">
    <property type="entry name" value="ATPase_P-typ_TM_dom_sf"/>
</dbReference>
<dbReference type="InterPro" id="IPR059000">
    <property type="entry name" value="ATPase_P-type_domA"/>
</dbReference>
<dbReference type="Pfam" id="PF00122">
    <property type="entry name" value="E1-E2_ATPase"/>
    <property type="match status" value="1"/>
</dbReference>
<evidence type="ECO:0000256" key="5">
    <source>
        <dbReference type="ARBA" id="ARBA00022840"/>
    </source>
</evidence>
<dbReference type="GO" id="GO:0016887">
    <property type="term" value="F:ATP hydrolysis activity"/>
    <property type="evidence" value="ECO:0007669"/>
    <property type="project" value="InterPro"/>
</dbReference>
<feature type="domain" description="Cation-transporting P-type ATPase N-terminal" evidence="9">
    <location>
        <begin position="3"/>
        <end position="77"/>
    </location>
</feature>
<dbReference type="Pfam" id="PF13246">
    <property type="entry name" value="Cation_ATPase"/>
    <property type="match status" value="1"/>
</dbReference>
<keyword evidence="4" id="KW-0547">Nucleotide-binding</keyword>
<dbReference type="GO" id="GO:0005391">
    <property type="term" value="F:P-type sodium:potassium-exchanging transporter activity"/>
    <property type="evidence" value="ECO:0007669"/>
    <property type="project" value="TreeGrafter"/>
</dbReference>
<dbReference type="GO" id="GO:0036376">
    <property type="term" value="P:sodium ion export across plasma membrane"/>
    <property type="evidence" value="ECO:0007669"/>
    <property type="project" value="TreeGrafter"/>
</dbReference>
<dbReference type="Gene3D" id="3.40.50.1000">
    <property type="entry name" value="HAD superfamily/HAD-like"/>
    <property type="match status" value="1"/>
</dbReference>
<evidence type="ECO:0000256" key="8">
    <source>
        <dbReference type="SAM" id="Phobius"/>
    </source>
</evidence>
<evidence type="ECO:0000256" key="2">
    <source>
        <dbReference type="ARBA" id="ARBA00005675"/>
    </source>
</evidence>
<evidence type="ECO:0000256" key="1">
    <source>
        <dbReference type="ARBA" id="ARBA00004141"/>
    </source>
</evidence>
<protein>
    <submittedName>
        <fullName evidence="10">Cation-transporting P-type ATPase</fullName>
    </submittedName>
</protein>
<name>A0A934HUM5_9CLOT</name>
<accession>A0A934HUM5</accession>
<feature type="transmembrane region" description="Helical" evidence="8">
    <location>
        <begin position="752"/>
        <end position="772"/>
    </location>
</feature>
<dbReference type="PANTHER" id="PTHR43294:SF20">
    <property type="entry name" value="P-TYPE ATPASE"/>
    <property type="match status" value="1"/>
</dbReference>
<dbReference type="PRINTS" id="PR00121">
    <property type="entry name" value="NAKATPASE"/>
</dbReference>
<dbReference type="Gene3D" id="1.20.1110.10">
    <property type="entry name" value="Calcium-transporting ATPase, transmembrane domain"/>
    <property type="match status" value="1"/>
</dbReference>
<dbReference type="RefSeq" id="WP_211141146.1">
    <property type="nucleotide sequence ID" value="NZ_JAEEGB010000004.1"/>
</dbReference>
<dbReference type="InterPro" id="IPR023299">
    <property type="entry name" value="ATPase_P-typ_cyto_dom_N"/>
</dbReference>
<keyword evidence="7 8" id="KW-0472">Membrane</keyword>
<dbReference type="InterPro" id="IPR050510">
    <property type="entry name" value="Cation_transp_ATPase_P-type"/>
</dbReference>
<evidence type="ECO:0000256" key="3">
    <source>
        <dbReference type="ARBA" id="ARBA00022692"/>
    </source>
</evidence>
<dbReference type="InterPro" id="IPR023214">
    <property type="entry name" value="HAD_sf"/>
</dbReference>
<dbReference type="Pfam" id="PF00690">
    <property type="entry name" value="Cation_ATPase_N"/>
    <property type="match status" value="1"/>
</dbReference>